<organism evidence="4">
    <name type="scientific">Streptococcus equi subsp. zooepidemicus</name>
    <dbReference type="NCBI Taxonomy" id="40041"/>
    <lineage>
        <taxon>Bacteria</taxon>
        <taxon>Bacillati</taxon>
        <taxon>Bacillota</taxon>
        <taxon>Bacilli</taxon>
        <taxon>Lactobacillales</taxon>
        <taxon>Streptococcaceae</taxon>
        <taxon>Streptococcus</taxon>
    </lineage>
</organism>
<dbReference type="Gene3D" id="2.40.50.110">
    <property type="match status" value="1"/>
</dbReference>
<dbReference type="PRINTS" id="PR01898">
    <property type="entry name" value="SAGSUPRFAMLY"/>
</dbReference>
<dbReference type="GO" id="GO:0005576">
    <property type="term" value="C:extracellular region"/>
    <property type="evidence" value="ECO:0007669"/>
    <property type="project" value="InterPro"/>
</dbReference>
<feature type="domain" description="Staphylococcal/Streptococcal toxin OB-fold" evidence="2">
    <location>
        <begin position="64"/>
        <end position="153"/>
    </location>
</feature>
<protein>
    <submittedName>
        <fullName evidence="4">Exotoxin N</fullName>
    </submittedName>
</protein>
<dbReference type="RefSeq" id="WP_042670029.1">
    <property type="nucleotide sequence ID" value="NZ_CP065061.1"/>
</dbReference>
<dbReference type="EMBL" id="KC906584">
    <property type="protein sequence ID" value="AGS46830.1"/>
    <property type="molecule type" value="Genomic_DNA"/>
</dbReference>
<reference evidence="4" key="1">
    <citation type="journal article" date="2010" name="Infect. Immun.">
        <title>Identification of three novel superantigen-encoding genes in Streptococcus equi subsp. zooepidemicus, szeF, szeN, and szeP.</title>
        <authorList>
            <person name="Paillot R."/>
            <person name="Darby A.C."/>
            <person name="Robinson C."/>
            <person name="Wright N.L."/>
            <person name="Steward K.F."/>
            <person name="Anderson E."/>
            <person name="Webb K."/>
            <person name="Holden M.T."/>
            <person name="Efstratiou A."/>
            <person name="Broughton K."/>
            <person name="Jolley K.A."/>
            <person name="Priestnall S.L."/>
            <person name="Marotti Campi M.C."/>
            <person name="Hughes M.A."/>
            <person name="Radford A."/>
            <person name="Erles K."/>
            <person name="Waller A.S."/>
        </authorList>
    </citation>
    <scope>NUCLEOTIDE SEQUENCE</scope>
</reference>
<feature type="domain" description="Staphylococcal/Streptococcal toxin beta-grasp" evidence="3">
    <location>
        <begin position="164"/>
        <end position="261"/>
    </location>
</feature>
<dbReference type="InterPro" id="IPR006123">
    <property type="entry name" value="Toxin_b-grasp_Staph/Strep"/>
</dbReference>
<dbReference type="Pfam" id="PF02876">
    <property type="entry name" value="Stap_Strp_tox_C"/>
    <property type="match status" value="1"/>
</dbReference>
<gene>
    <name evidence="4" type="primary">szeN</name>
</gene>
<evidence type="ECO:0000259" key="3">
    <source>
        <dbReference type="Pfam" id="PF02876"/>
    </source>
</evidence>
<dbReference type="Pfam" id="PF01123">
    <property type="entry name" value="Stap_Strp_toxin"/>
    <property type="match status" value="1"/>
</dbReference>
<dbReference type="Gene3D" id="3.10.20.120">
    <property type="match status" value="1"/>
</dbReference>
<sequence length="264" mass="31094">MQLFLQKRVNGIRYSFVRLFVAFFISMVLPIFLANKIIFAERINNIKDIYSPRWDVDKLLTSSELRTIYGKEEINEENKKITENRGTQKVIDTERKTKVWDKNDFNLLIYSNITPSVEGKFVKGDDVDIYGVLLSSSVILTDQICYINGGLTKSSERQPFNKPIFMNIFEGSKRKNDFSKYKITFNKTPVTFQEIDVRIRKNLMNDSEIQLYQYNTKVNSGNWDIDYKSGQPKKTDFFKYPDYRDNELIDLNNVSHFDIYLNPK</sequence>
<comment type="similarity">
    <text evidence="1">Belongs to the staphylococcal/streptococcal toxin family.</text>
</comment>
<name>S5TIL4_STRSZ</name>
<proteinExistence type="inferred from homology"/>
<dbReference type="InterPro" id="IPR008992">
    <property type="entry name" value="Enterotoxin"/>
</dbReference>
<dbReference type="InterPro" id="IPR013307">
    <property type="entry name" value="Superantigen_bac"/>
</dbReference>
<accession>S5TIL4</accession>
<dbReference type="SUPFAM" id="SSF54334">
    <property type="entry name" value="Superantigen toxins, C-terminal domain"/>
    <property type="match status" value="1"/>
</dbReference>
<dbReference type="SUPFAM" id="SSF50203">
    <property type="entry name" value="Bacterial enterotoxins"/>
    <property type="match status" value="1"/>
</dbReference>
<dbReference type="GO" id="GO:0090729">
    <property type="term" value="F:toxin activity"/>
    <property type="evidence" value="ECO:0007669"/>
    <property type="project" value="InterPro"/>
</dbReference>
<evidence type="ECO:0000313" key="4">
    <source>
        <dbReference type="EMBL" id="AGS46830.1"/>
    </source>
</evidence>
<evidence type="ECO:0000256" key="1">
    <source>
        <dbReference type="ARBA" id="ARBA00008401"/>
    </source>
</evidence>
<dbReference type="InterPro" id="IPR006173">
    <property type="entry name" value="Staph_tox_OB"/>
</dbReference>
<evidence type="ECO:0000259" key="2">
    <source>
        <dbReference type="Pfam" id="PF01123"/>
    </source>
</evidence>
<reference evidence="4" key="2">
    <citation type="submission" date="2013-04" db="EMBL/GenBank/DDBJ databases">
        <authorList>
            <person name="Robinson C."/>
            <person name="Paillot R."/>
        </authorList>
    </citation>
    <scope>NUCLEOTIDE SEQUENCE</scope>
</reference>
<dbReference type="AlphaFoldDB" id="S5TIL4"/>
<dbReference type="InterPro" id="IPR016091">
    <property type="entry name" value="SuperAg_toxin_C"/>
</dbReference>